<gene>
    <name evidence="1" type="ORF">BUW47_11495</name>
</gene>
<evidence type="ECO:0000313" key="1">
    <source>
        <dbReference type="EMBL" id="APU47039.1"/>
    </source>
</evidence>
<dbReference type="RefSeq" id="WP_007127136.1">
    <property type="nucleotide sequence ID" value="NZ_CP019033.1"/>
</dbReference>
<sequence length="75" mass="8567">MPTSLELQEAKLKDLNQRIKNEKLKIDQRLGHQLIKQANLDYGKLSMQEIKSLSVKLAEFLNQENQSTSAPNSDN</sequence>
<protein>
    <submittedName>
        <fullName evidence="1">Uncharacterized protein</fullName>
    </submittedName>
</protein>
<keyword evidence="1" id="KW-0614">Plasmid</keyword>
<proteinExistence type="predicted"/>
<dbReference type="Proteomes" id="UP000185427">
    <property type="component" value="Plasmid pSNU175-4"/>
</dbReference>
<dbReference type="AlphaFoldDB" id="A0A1L7GYM7"/>
<accession>A0A1L7GYM7</accession>
<geneLocation type="plasmid" evidence="2">
    <name>psnu175-4</name>
</geneLocation>
<dbReference type="OrthoDB" id="2316211at2"/>
<dbReference type="EMBL" id="CP019033">
    <property type="protein sequence ID" value="APU47039.1"/>
    <property type="molecule type" value="Genomic_DNA"/>
</dbReference>
<organism evidence="1 2">
    <name type="scientific">Limosilactobacillus fermentum</name>
    <name type="common">Lactobacillus fermentum</name>
    <dbReference type="NCBI Taxonomy" id="1613"/>
    <lineage>
        <taxon>Bacteria</taxon>
        <taxon>Bacillati</taxon>
        <taxon>Bacillota</taxon>
        <taxon>Bacilli</taxon>
        <taxon>Lactobacillales</taxon>
        <taxon>Lactobacillaceae</taxon>
        <taxon>Limosilactobacillus</taxon>
    </lineage>
</organism>
<name>A0A1L7GYM7_LIMFE</name>
<evidence type="ECO:0000313" key="2">
    <source>
        <dbReference type="Proteomes" id="UP000185427"/>
    </source>
</evidence>
<reference evidence="1 2" key="1">
    <citation type="submission" date="2016-12" db="EMBL/GenBank/DDBJ databases">
        <title>Complete Genome Sequence of Lactobacillus fermentum Strain SNUV175, a Probiotic for Treatment of Bacterial Vaginosis.</title>
        <authorList>
            <person name="Lee S."/>
            <person name="You H.J."/>
            <person name="Kwon B."/>
            <person name="Ko G."/>
        </authorList>
    </citation>
    <scope>NUCLEOTIDE SEQUENCE [LARGE SCALE GENOMIC DNA]</scope>
    <source>
        <strain evidence="1 2">SNUV175</strain>
        <plasmid evidence="2">psnu175-4</plasmid>
    </source>
</reference>